<organism evidence="1 2">
    <name type="scientific">Tumebacillus permanentifrigoris</name>
    <dbReference type="NCBI Taxonomy" id="378543"/>
    <lineage>
        <taxon>Bacteria</taxon>
        <taxon>Bacillati</taxon>
        <taxon>Bacillota</taxon>
        <taxon>Bacilli</taxon>
        <taxon>Bacillales</taxon>
        <taxon>Alicyclobacillaceae</taxon>
        <taxon>Tumebacillus</taxon>
    </lineage>
</organism>
<dbReference type="Proteomes" id="UP000245634">
    <property type="component" value="Unassembled WGS sequence"/>
</dbReference>
<reference evidence="1 2" key="1">
    <citation type="submission" date="2018-05" db="EMBL/GenBank/DDBJ databases">
        <title>Genomic Encyclopedia of Type Strains, Phase IV (KMG-IV): sequencing the most valuable type-strain genomes for metagenomic binning, comparative biology and taxonomic classification.</title>
        <authorList>
            <person name="Goeker M."/>
        </authorList>
    </citation>
    <scope>NUCLEOTIDE SEQUENCE [LARGE SCALE GENOMIC DNA]</scope>
    <source>
        <strain evidence="1 2">DSM 18773</strain>
    </source>
</reference>
<evidence type="ECO:0000313" key="1">
    <source>
        <dbReference type="EMBL" id="PWK05280.1"/>
    </source>
</evidence>
<dbReference type="RefSeq" id="WP_109691149.1">
    <property type="nucleotide sequence ID" value="NZ_QGGL01000024.1"/>
</dbReference>
<name>A0A316D367_9BACL</name>
<protein>
    <submittedName>
        <fullName evidence="1">Uncharacterized protein</fullName>
    </submittedName>
</protein>
<accession>A0A316D367</accession>
<dbReference type="OrthoDB" id="2941151at2"/>
<keyword evidence="2" id="KW-1185">Reference proteome</keyword>
<comment type="caution">
    <text evidence="1">The sequence shown here is derived from an EMBL/GenBank/DDBJ whole genome shotgun (WGS) entry which is preliminary data.</text>
</comment>
<sequence>MVTLTHEIEGSRITVHSRSDVLKMTSIEQKEHFKELQKSSDGAINRLAELLTGALANSSSEQKLGA</sequence>
<evidence type="ECO:0000313" key="2">
    <source>
        <dbReference type="Proteomes" id="UP000245634"/>
    </source>
</evidence>
<dbReference type="AlphaFoldDB" id="A0A316D367"/>
<dbReference type="EMBL" id="QGGL01000024">
    <property type="protein sequence ID" value="PWK05280.1"/>
    <property type="molecule type" value="Genomic_DNA"/>
</dbReference>
<proteinExistence type="predicted"/>
<gene>
    <name evidence="1" type="ORF">C7459_12429</name>
</gene>